<protein>
    <submittedName>
        <fullName evidence="5">DUF1648 domain-containing protein</fullName>
    </submittedName>
</protein>
<keyword evidence="2" id="KW-0812">Transmembrane</keyword>
<keyword evidence="2" id="KW-0472">Membrane</keyword>
<proteinExistence type="predicted"/>
<feature type="transmembrane region" description="Helical" evidence="2">
    <location>
        <begin position="121"/>
        <end position="140"/>
    </location>
</feature>
<dbReference type="InterPro" id="IPR012867">
    <property type="entry name" value="DUF1648"/>
</dbReference>
<dbReference type="Pfam" id="PF07853">
    <property type="entry name" value="DUF1648"/>
    <property type="match status" value="1"/>
</dbReference>
<keyword evidence="6" id="KW-1185">Reference proteome</keyword>
<reference evidence="5 6" key="2">
    <citation type="submission" date="2019-09" db="EMBL/GenBank/DDBJ databases">
        <authorList>
            <person name="Jin C."/>
        </authorList>
    </citation>
    <scope>NUCLEOTIDE SEQUENCE [LARGE SCALE GENOMIC DNA]</scope>
    <source>
        <strain evidence="5 6">AN110305</strain>
    </source>
</reference>
<sequence length="403" mass="42963">MAGSADDAARRGGRARRRRRRGARHVSIGALVVRRRGRGVGVNALTAIQLALVLAIGSLLWLMPALIRPTLQFGVRIPPQRVDAPVIARQLVTYRRWVLGATVLAVVVGVLVAAVSDQPVAASVGIPVLLVGGAVGYVRARRAIQAVKAREDWYRGLRQGVAVDTSLRTDPVRFPWSWAVPGLLILVGTAVYGVLRYPHLPDTLALHYNAAGVADRTAARSVATAFGPVFTQAGLTVLIVGLMWLSLRARADLDAAAPVASARRHREFAPRLARAMLVLVACLNLSMLVLAVQVWHGSAHINSALLLVPVVFGVAGLVAVAIRAGRAARTPPGGEEAEDTGTVQRDDDRYWRGGGLVYVNPDDPALMLPKRFGIGWTLNFGNPKLLLVLLGVVAVVLVVKVVA</sequence>
<feature type="transmembrane region" description="Helical" evidence="2">
    <location>
        <begin position="272"/>
        <end position="295"/>
    </location>
</feature>
<dbReference type="Proteomes" id="UP000323454">
    <property type="component" value="Unassembled WGS sequence"/>
</dbReference>
<dbReference type="GO" id="GO:0009636">
    <property type="term" value="P:response to toxic substance"/>
    <property type="evidence" value="ECO:0007669"/>
    <property type="project" value="TreeGrafter"/>
</dbReference>
<name>A0A5B2X8W0_9PSEU</name>
<dbReference type="InterPro" id="IPR043831">
    <property type="entry name" value="DUF5808"/>
</dbReference>
<evidence type="ECO:0000259" key="3">
    <source>
        <dbReference type="Pfam" id="PF07853"/>
    </source>
</evidence>
<gene>
    <name evidence="5" type="ORF">F0L68_21765</name>
</gene>
<dbReference type="OrthoDB" id="9808690at2"/>
<evidence type="ECO:0000256" key="1">
    <source>
        <dbReference type="SAM" id="MobiDB-lite"/>
    </source>
</evidence>
<evidence type="ECO:0000313" key="6">
    <source>
        <dbReference type="Proteomes" id="UP000323454"/>
    </source>
</evidence>
<feature type="transmembrane region" description="Helical" evidence="2">
    <location>
        <begin position="225"/>
        <end position="245"/>
    </location>
</feature>
<evidence type="ECO:0000259" key="4">
    <source>
        <dbReference type="Pfam" id="PF19124"/>
    </source>
</evidence>
<accession>A0A5B2X8W0</accession>
<feature type="transmembrane region" description="Helical" evidence="2">
    <location>
        <begin position="44"/>
        <end position="67"/>
    </location>
</feature>
<feature type="compositionally biased region" description="Basic residues" evidence="1">
    <location>
        <begin position="11"/>
        <end position="21"/>
    </location>
</feature>
<dbReference type="PANTHER" id="PTHR37810:SF5">
    <property type="entry name" value="IMMUNITY PROTEIN SDPI"/>
    <property type="match status" value="1"/>
</dbReference>
<reference evidence="5 6" key="1">
    <citation type="submission" date="2019-09" db="EMBL/GenBank/DDBJ databases">
        <title>Goodfellowia gen. nov., a new genus of the Pseudonocardineae related to Actinoalloteichus, containing Goodfellowia coeruleoviolacea gen. nov., comb. nov. gen. nov., comb. nov.</title>
        <authorList>
            <person name="Labeda D."/>
        </authorList>
    </citation>
    <scope>NUCLEOTIDE SEQUENCE [LARGE SCALE GENOMIC DNA]</scope>
    <source>
        <strain evidence="5 6">AN110305</strain>
    </source>
</reference>
<dbReference type="Pfam" id="PF19124">
    <property type="entry name" value="DUF5808"/>
    <property type="match status" value="1"/>
</dbReference>
<feature type="domain" description="DUF5808" evidence="4">
    <location>
        <begin position="361"/>
        <end position="384"/>
    </location>
</feature>
<evidence type="ECO:0000313" key="5">
    <source>
        <dbReference type="EMBL" id="KAA2259551.1"/>
    </source>
</evidence>
<organism evidence="5 6">
    <name type="scientific">Solihabitans fulvus</name>
    <dbReference type="NCBI Taxonomy" id="1892852"/>
    <lineage>
        <taxon>Bacteria</taxon>
        <taxon>Bacillati</taxon>
        <taxon>Actinomycetota</taxon>
        <taxon>Actinomycetes</taxon>
        <taxon>Pseudonocardiales</taxon>
        <taxon>Pseudonocardiaceae</taxon>
        <taxon>Solihabitans</taxon>
    </lineage>
</organism>
<dbReference type="AlphaFoldDB" id="A0A5B2X8W0"/>
<evidence type="ECO:0000256" key="2">
    <source>
        <dbReference type="SAM" id="Phobius"/>
    </source>
</evidence>
<comment type="caution">
    <text evidence="5">The sequence shown here is derived from an EMBL/GenBank/DDBJ whole genome shotgun (WGS) entry which is preliminary data.</text>
</comment>
<keyword evidence="2" id="KW-1133">Transmembrane helix</keyword>
<feature type="domain" description="DUF1648" evidence="3">
    <location>
        <begin position="184"/>
        <end position="230"/>
    </location>
</feature>
<dbReference type="EMBL" id="VUOB01000038">
    <property type="protein sequence ID" value="KAA2259551.1"/>
    <property type="molecule type" value="Genomic_DNA"/>
</dbReference>
<feature type="transmembrane region" description="Helical" evidence="2">
    <location>
        <begin position="97"/>
        <end position="115"/>
    </location>
</feature>
<feature type="transmembrane region" description="Helical" evidence="2">
    <location>
        <begin position="176"/>
        <end position="195"/>
    </location>
</feature>
<feature type="transmembrane region" description="Helical" evidence="2">
    <location>
        <begin position="301"/>
        <end position="322"/>
    </location>
</feature>
<feature type="region of interest" description="Disordered" evidence="1">
    <location>
        <begin position="1"/>
        <end position="21"/>
    </location>
</feature>
<dbReference type="PANTHER" id="PTHR37810">
    <property type="entry name" value="IMMUNITY PROTEIN SDPI"/>
    <property type="match status" value="1"/>
</dbReference>
<feature type="transmembrane region" description="Helical" evidence="2">
    <location>
        <begin position="385"/>
        <end position="402"/>
    </location>
</feature>